<name>A0A061SCG1_9CHLO</name>
<feature type="region of interest" description="Disordered" evidence="1">
    <location>
        <begin position="150"/>
        <end position="181"/>
    </location>
</feature>
<dbReference type="GO" id="GO:0006888">
    <property type="term" value="P:endoplasmic reticulum to Golgi vesicle-mediated transport"/>
    <property type="evidence" value="ECO:0007669"/>
    <property type="project" value="TreeGrafter"/>
</dbReference>
<dbReference type="PANTHER" id="PTHR12205:SF0">
    <property type="entry name" value="CENTROMERE_KINETOCHORE PROTEIN ZW10 HOMOLOG"/>
    <property type="match status" value="1"/>
</dbReference>
<feature type="compositionally biased region" description="Basic and acidic residues" evidence="1">
    <location>
        <begin position="165"/>
        <end position="180"/>
    </location>
</feature>
<dbReference type="GO" id="GO:1990423">
    <property type="term" value="C:RZZ complex"/>
    <property type="evidence" value="ECO:0007669"/>
    <property type="project" value="TreeGrafter"/>
</dbReference>
<dbReference type="PANTHER" id="PTHR12205">
    <property type="entry name" value="CENTROMERE/KINETOCHORE PROTEIN ZW10"/>
    <property type="match status" value="1"/>
</dbReference>
<accession>A0A061SCG1</accession>
<gene>
    <name evidence="3" type="ORF">TSPGSL018_4736</name>
</gene>
<evidence type="ECO:0000259" key="2">
    <source>
        <dbReference type="Pfam" id="PF20666"/>
    </source>
</evidence>
<sequence>MDNLSDCADLISHLLPEEVLHEGFSFASLQLFVENLRSRVKEVEASLYESIAETAKCGKPFEDRTYQRLQQLFRKHGKLNQIDRSVLTALDDFQTAAQAAEQGRERMAKAKAHEALQDSLQQIRRDAESGNLEAAAAALISLRADDHADPLRQSLRPTPSMNGEAHGRGSEGGDPADAHAGEQPSDIEAMEALVSQAVESTWDASFVFSEGGKYMELRSCEEGAAADIHDAWSAAVLLGLGDACLRRLSDGLMAAVIRPTVLGNGAAVGVSGNRVGVVGSGPHGGSAAEAACSACSGLGDVVRFLSSSFGSCGDLLLRLGEVLWPRISKGVVSRHLERLRPANAAELDAFRKAADAARSLEREAAEHGLCTRGEAPLHSFVDGVLSRFLESQLGALLARARDLVMEPLDGELFDVGTKLASPLGLHADGAEGPILPEGTFKVSSAGQGLPGLMEAAVRQALESGSAGAAELFCEAARDMAMLLATLPPSAHARQLQVPRIAAIHCNNCRHAARRPSPRCSSSTARACPRSSVTSCRSWARPWPSSRRGAPPSTPPPRRCAGSSQRSSTGPKGLLLCTCRSMHLRVGSRLTAYCTV</sequence>
<protein>
    <recommendedName>
        <fullName evidence="2">Centromere/kinetochore protein zw10 C-terminal domain-containing protein</fullName>
    </recommendedName>
</protein>
<dbReference type="GO" id="GO:0007094">
    <property type="term" value="P:mitotic spindle assembly checkpoint signaling"/>
    <property type="evidence" value="ECO:0007669"/>
    <property type="project" value="TreeGrafter"/>
</dbReference>
<proteinExistence type="predicted"/>
<feature type="domain" description="Centromere/kinetochore protein zw10 C-terminal" evidence="2">
    <location>
        <begin position="441"/>
        <end position="510"/>
    </location>
</feature>
<evidence type="ECO:0000313" key="3">
    <source>
        <dbReference type="EMBL" id="JAC82847.1"/>
    </source>
</evidence>
<dbReference type="GO" id="GO:0005737">
    <property type="term" value="C:cytoplasm"/>
    <property type="evidence" value="ECO:0007669"/>
    <property type="project" value="GOC"/>
</dbReference>
<dbReference type="InterPro" id="IPR048343">
    <property type="entry name" value="ZW10_C"/>
</dbReference>
<organism evidence="3">
    <name type="scientific">Tetraselmis sp. GSL018</name>
    <dbReference type="NCBI Taxonomy" id="582737"/>
    <lineage>
        <taxon>Eukaryota</taxon>
        <taxon>Viridiplantae</taxon>
        <taxon>Chlorophyta</taxon>
        <taxon>core chlorophytes</taxon>
        <taxon>Chlorodendrophyceae</taxon>
        <taxon>Chlorodendrales</taxon>
        <taxon>Chlorodendraceae</taxon>
        <taxon>Tetraselmis</taxon>
    </lineage>
</organism>
<feature type="region of interest" description="Disordered" evidence="1">
    <location>
        <begin position="535"/>
        <end position="569"/>
    </location>
</feature>
<dbReference type="AlphaFoldDB" id="A0A061SCG1"/>
<evidence type="ECO:0000256" key="1">
    <source>
        <dbReference type="SAM" id="MobiDB-lite"/>
    </source>
</evidence>
<reference evidence="3" key="1">
    <citation type="submission" date="2014-05" db="EMBL/GenBank/DDBJ databases">
        <title>The transcriptome of the halophilic microalga Tetraselmis sp. GSL018 isolated from the Great Salt Lake, Utah.</title>
        <authorList>
            <person name="Jinkerson R.E."/>
            <person name="D'Adamo S."/>
            <person name="Posewitz M.C."/>
        </authorList>
    </citation>
    <scope>NUCLEOTIDE SEQUENCE</scope>
    <source>
        <strain evidence="3">GSL018</strain>
    </source>
</reference>
<feature type="compositionally biased region" description="Low complexity" evidence="1">
    <location>
        <begin position="535"/>
        <end position="547"/>
    </location>
</feature>
<dbReference type="EMBL" id="GBEZ01002184">
    <property type="protein sequence ID" value="JAC82847.1"/>
    <property type="molecule type" value="Transcribed_RNA"/>
</dbReference>
<dbReference type="Pfam" id="PF20666">
    <property type="entry name" value="ZW10_C"/>
    <property type="match status" value="1"/>
</dbReference>